<feature type="binding site" evidence="14">
    <location>
        <begin position="266"/>
        <end position="272"/>
    </location>
    <ligand>
        <name>S-adenosyl-L-methionine</name>
        <dbReference type="ChEBI" id="CHEBI:59789"/>
    </ligand>
</feature>
<keyword evidence="5" id="KW-0963">Cytoplasm</keyword>
<evidence type="ECO:0000313" key="17">
    <source>
        <dbReference type="Proteomes" id="UP000036873"/>
    </source>
</evidence>
<dbReference type="PROSITE" id="PS51686">
    <property type="entry name" value="SAM_MT_RSMB_NOP"/>
    <property type="match status" value="1"/>
</dbReference>
<keyword evidence="7 14" id="KW-0489">Methyltransferase</keyword>
<dbReference type="GO" id="GO:0006355">
    <property type="term" value="P:regulation of DNA-templated transcription"/>
    <property type="evidence" value="ECO:0007669"/>
    <property type="project" value="InterPro"/>
</dbReference>
<comment type="caution">
    <text evidence="16">The sequence shown here is derived from an EMBL/GenBank/DDBJ whole genome shotgun (WGS) entry which is preliminary data.</text>
</comment>
<dbReference type="GO" id="GO:0005737">
    <property type="term" value="C:cytoplasm"/>
    <property type="evidence" value="ECO:0007669"/>
    <property type="project" value="UniProtKB-SubCell"/>
</dbReference>
<dbReference type="PROSITE" id="PS01153">
    <property type="entry name" value="NOL1_NOP2_SUN"/>
    <property type="match status" value="1"/>
</dbReference>
<dbReference type="Pfam" id="PF01189">
    <property type="entry name" value="Methyltr_RsmB-F"/>
    <property type="match status" value="1"/>
</dbReference>
<evidence type="ECO:0000256" key="8">
    <source>
        <dbReference type="ARBA" id="ARBA00022679"/>
    </source>
</evidence>
<comment type="similarity">
    <text evidence="3 14">Belongs to the class I-like SAM-binding methyltransferase superfamily. RsmB/NOP family.</text>
</comment>
<organism evidence="16 17">
    <name type="scientific">Acetobacterium bakii</name>
    <dbReference type="NCBI Taxonomy" id="52689"/>
    <lineage>
        <taxon>Bacteria</taxon>
        <taxon>Bacillati</taxon>
        <taxon>Bacillota</taxon>
        <taxon>Clostridia</taxon>
        <taxon>Eubacteriales</taxon>
        <taxon>Eubacteriaceae</taxon>
        <taxon>Acetobacterium</taxon>
    </lineage>
</organism>
<dbReference type="AlphaFoldDB" id="A0A0L6TY53"/>
<protein>
    <recommendedName>
        <fullName evidence="4">16S rRNA (cytosine(967)-C(5))-methyltransferase</fullName>
        <ecNumber evidence="4">2.1.1.176</ecNumber>
    </recommendedName>
    <alternativeName>
        <fullName evidence="11">16S rRNA m5C967 methyltransferase</fullName>
    </alternativeName>
    <alternativeName>
        <fullName evidence="12">rRNA (cytosine-C(5)-)-methyltransferase RsmB</fullName>
    </alternativeName>
</protein>
<dbReference type="InterPro" id="IPR023267">
    <property type="entry name" value="RCMT"/>
</dbReference>
<dbReference type="SUPFAM" id="SSF53335">
    <property type="entry name" value="S-adenosyl-L-methionine-dependent methyltransferases"/>
    <property type="match status" value="1"/>
</dbReference>
<comment type="subcellular location">
    <subcellularLocation>
        <location evidence="2">Cytoplasm</location>
    </subcellularLocation>
</comment>
<keyword evidence="8 14" id="KW-0808">Transferase</keyword>
<gene>
    <name evidence="16" type="ORF">AKG39_12685</name>
</gene>
<dbReference type="SUPFAM" id="SSF48013">
    <property type="entry name" value="NusB-like"/>
    <property type="match status" value="1"/>
</dbReference>
<dbReference type="InterPro" id="IPR054728">
    <property type="entry name" value="RsmB-like_ferredoxin"/>
</dbReference>
<feature type="binding site" evidence="14">
    <location>
        <position position="335"/>
    </location>
    <ligand>
        <name>S-adenosyl-L-methionine</name>
        <dbReference type="ChEBI" id="CHEBI:59789"/>
    </ligand>
</feature>
<evidence type="ECO:0000256" key="11">
    <source>
        <dbReference type="ARBA" id="ARBA00030399"/>
    </source>
</evidence>
<dbReference type="InterPro" id="IPR001678">
    <property type="entry name" value="MeTrfase_RsmB-F_NOP2_dom"/>
</dbReference>
<dbReference type="InterPro" id="IPR006027">
    <property type="entry name" value="NusB_RsmB_TIM44"/>
</dbReference>
<evidence type="ECO:0000256" key="1">
    <source>
        <dbReference type="ARBA" id="ARBA00002724"/>
    </source>
</evidence>
<dbReference type="RefSeq" id="WP_050740773.1">
    <property type="nucleotide sequence ID" value="NZ_LGYO01000033.1"/>
</dbReference>
<keyword evidence="17" id="KW-1185">Reference proteome</keyword>
<evidence type="ECO:0000256" key="6">
    <source>
        <dbReference type="ARBA" id="ARBA00022552"/>
    </source>
</evidence>
<evidence type="ECO:0000256" key="3">
    <source>
        <dbReference type="ARBA" id="ARBA00007494"/>
    </source>
</evidence>
<dbReference type="Gene3D" id="3.40.50.150">
    <property type="entry name" value="Vaccinia Virus protein VP39"/>
    <property type="match status" value="1"/>
</dbReference>
<evidence type="ECO:0000256" key="5">
    <source>
        <dbReference type="ARBA" id="ARBA00022490"/>
    </source>
</evidence>
<comment type="catalytic activity">
    <reaction evidence="13">
        <text>cytidine(967) in 16S rRNA + S-adenosyl-L-methionine = 5-methylcytidine(967) in 16S rRNA + S-adenosyl-L-homocysteine + H(+)</text>
        <dbReference type="Rhea" id="RHEA:42748"/>
        <dbReference type="Rhea" id="RHEA-COMP:10219"/>
        <dbReference type="Rhea" id="RHEA-COMP:10220"/>
        <dbReference type="ChEBI" id="CHEBI:15378"/>
        <dbReference type="ChEBI" id="CHEBI:57856"/>
        <dbReference type="ChEBI" id="CHEBI:59789"/>
        <dbReference type="ChEBI" id="CHEBI:74483"/>
        <dbReference type="ChEBI" id="CHEBI:82748"/>
        <dbReference type="EC" id="2.1.1.176"/>
    </reaction>
</comment>
<evidence type="ECO:0000256" key="4">
    <source>
        <dbReference type="ARBA" id="ARBA00012140"/>
    </source>
</evidence>
<dbReference type="FunFam" id="3.40.50.150:FF:000022">
    <property type="entry name" value="Ribosomal RNA small subunit methyltransferase B"/>
    <property type="match status" value="1"/>
</dbReference>
<dbReference type="PRINTS" id="PR02008">
    <property type="entry name" value="RCMTFAMILY"/>
</dbReference>
<feature type="active site" description="Nucleophile" evidence="14">
    <location>
        <position position="388"/>
    </location>
</feature>
<evidence type="ECO:0000256" key="10">
    <source>
        <dbReference type="ARBA" id="ARBA00022884"/>
    </source>
</evidence>
<dbReference type="InterPro" id="IPR049560">
    <property type="entry name" value="MeTrfase_RsmB-F_NOP2_cat"/>
</dbReference>
<dbReference type="Proteomes" id="UP000036873">
    <property type="component" value="Unassembled WGS sequence"/>
</dbReference>
<keyword evidence="10 14" id="KW-0694">RNA-binding</keyword>
<feature type="binding site" evidence="14">
    <location>
        <position position="290"/>
    </location>
    <ligand>
        <name>S-adenosyl-L-methionine</name>
        <dbReference type="ChEBI" id="CHEBI:59789"/>
    </ligand>
</feature>
<proteinExistence type="inferred from homology"/>
<dbReference type="STRING" id="52689.AKG39_12685"/>
<dbReference type="CDD" id="cd02440">
    <property type="entry name" value="AdoMet_MTases"/>
    <property type="match status" value="1"/>
</dbReference>
<dbReference type="InterPro" id="IPR035926">
    <property type="entry name" value="NusB-like_sf"/>
</dbReference>
<dbReference type="Pfam" id="PF22458">
    <property type="entry name" value="RsmF-B_ferredox"/>
    <property type="match status" value="1"/>
</dbReference>
<comment type="function">
    <text evidence="1">Specifically methylates the cytosine at position 967 (m5C967) of 16S rRNA.</text>
</comment>
<dbReference type="Gene3D" id="1.10.940.10">
    <property type="entry name" value="NusB-like"/>
    <property type="match status" value="1"/>
</dbReference>
<dbReference type="OrthoDB" id="9810297at2"/>
<dbReference type="Gene3D" id="3.30.70.1170">
    <property type="entry name" value="Sun protein, domain 3"/>
    <property type="match status" value="1"/>
</dbReference>
<evidence type="ECO:0000313" key="16">
    <source>
        <dbReference type="EMBL" id="KNZ41178.1"/>
    </source>
</evidence>
<evidence type="ECO:0000256" key="2">
    <source>
        <dbReference type="ARBA" id="ARBA00004496"/>
    </source>
</evidence>
<dbReference type="PANTHER" id="PTHR22807:SF53">
    <property type="entry name" value="RIBOSOMAL RNA SMALL SUBUNIT METHYLTRANSFERASE B-RELATED"/>
    <property type="match status" value="1"/>
</dbReference>
<sequence length="441" mass="50163">MNIRQQALETLLRINHEGAYSNLELKKVFAANDIKAEDGRLYLNIVYGCLQNQSYLDYLVKQQSSTPIKKLHKEVREILRIALYQIYFLDKIPDYAIVNEAVKMTVEVQPQAKGFVNGVLRSIMRKIEKEGKDFKFENWDNEKEALSIRYSLPLWIVYKYYETYGTHAAEAIIPLLNEKPPFTIRCNGLKTSMEELMAELEALGVEPIQGTLSPNAIHITNLSVFENSIEETPLYRDGHFVIQDQATLVTVERLDPKPGDRVLDMCAAPGGKTTYLSQLMENTGEIIARDIFPKRLQLIAEASNRLGCTNILLEEHDGSELLEKDKEAFDKILLDAPCSGLGVLRRKPEIRYHMTKEARKALVKIQRDLLENAISCLKPGGQLLYSTCTVNKDENENQIEAILTKHPEMKVVPDQNGNDYTFTSPLTDQSDGFFICLLTKE</sequence>
<dbReference type="Pfam" id="PF01029">
    <property type="entry name" value="NusB"/>
    <property type="match status" value="1"/>
</dbReference>
<accession>A0A0L6TY53</accession>
<evidence type="ECO:0000256" key="9">
    <source>
        <dbReference type="ARBA" id="ARBA00022691"/>
    </source>
</evidence>
<dbReference type="PATRIC" id="fig|52689.4.peg.1901"/>
<keyword evidence="9 14" id="KW-0949">S-adenosyl-L-methionine</keyword>
<dbReference type="InterPro" id="IPR029063">
    <property type="entry name" value="SAM-dependent_MTases_sf"/>
</dbReference>
<dbReference type="NCBIfam" id="NF011494">
    <property type="entry name" value="PRK14902.1"/>
    <property type="match status" value="1"/>
</dbReference>
<dbReference type="InterPro" id="IPR004573">
    <property type="entry name" value="rRNA_ssu_MeTfrase_B"/>
</dbReference>
<dbReference type="EMBL" id="LGYO01000033">
    <property type="protein sequence ID" value="KNZ41178.1"/>
    <property type="molecule type" value="Genomic_DNA"/>
</dbReference>
<dbReference type="NCBIfam" id="TIGR00563">
    <property type="entry name" value="rsmB"/>
    <property type="match status" value="1"/>
</dbReference>
<reference evidence="17" key="1">
    <citation type="submission" date="2015-07" db="EMBL/GenBank/DDBJ databases">
        <title>Draft genome sequence of Acetobacterium bakii DSM 8293, a potential psychrophilic chemical producer through syngas fermentation.</title>
        <authorList>
            <person name="Song Y."/>
            <person name="Hwang S."/>
            <person name="Cho B.-K."/>
        </authorList>
    </citation>
    <scope>NUCLEOTIDE SEQUENCE [LARGE SCALE GENOMIC DNA]</scope>
    <source>
        <strain evidence="17">DSM 8239</strain>
    </source>
</reference>
<evidence type="ECO:0000256" key="12">
    <source>
        <dbReference type="ARBA" id="ARBA00031088"/>
    </source>
</evidence>
<evidence type="ECO:0000259" key="15">
    <source>
        <dbReference type="PROSITE" id="PS51686"/>
    </source>
</evidence>
<keyword evidence="6" id="KW-0698">rRNA processing</keyword>
<evidence type="ECO:0000256" key="13">
    <source>
        <dbReference type="ARBA" id="ARBA00047283"/>
    </source>
</evidence>
<dbReference type="InterPro" id="IPR018314">
    <property type="entry name" value="RsmB/NOL1/NOP2-like_CS"/>
</dbReference>
<evidence type="ECO:0000256" key="7">
    <source>
        <dbReference type="ARBA" id="ARBA00022603"/>
    </source>
</evidence>
<name>A0A0L6TY53_9FIRM</name>
<feature type="domain" description="SAM-dependent MTase RsmB/NOP-type" evidence="15">
    <location>
        <begin position="172"/>
        <end position="441"/>
    </location>
</feature>
<dbReference type="PANTHER" id="PTHR22807">
    <property type="entry name" value="NOP2 YEAST -RELATED NOL1/NOP2/FMU SUN DOMAIN-CONTAINING"/>
    <property type="match status" value="1"/>
</dbReference>
<dbReference type="EC" id="2.1.1.176" evidence="4"/>
<dbReference type="GO" id="GO:0008649">
    <property type="term" value="F:rRNA methyltransferase activity"/>
    <property type="evidence" value="ECO:0007669"/>
    <property type="project" value="InterPro"/>
</dbReference>
<feature type="binding site" evidence="14">
    <location>
        <position position="317"/>
    </location>
    <ligand>
        <name>S-adenosyl-L-methionine</name>
        <dbReference type="ChEBI" id="CHEBI:59789"/>
    </ligand>
</feature>
<evidence type="ECO:0000256" key="14">
    <source>
        <dbReference type="PROSITE-ProRule" id="PRU01023"/>
    </source>
</evidence>
<dbReference type="GO" id="GO:0003723">
    <property type="term" value="F:RNA binding"/>
    <property type="evidence" value="ECO:0007669"/>
    <property type="project" value="UniProtKB-UniRule"/>
</dbReference>